<keyword evidence="3" id="KW-1266">Target cell cytoplasm</keyword>
<dbReference type="Proteomes" id="UP001596996">
    <property type="component" value="Unassembled WGS sequence"/>
</dbReference>
<keyword evidence="4" id="KW-0843">Virulence</keyword>
<sequence length="294" mass="32814">MFITHTLYPNKKPNQLTEAEKKNITFLSQLAGGLASGLMGDSTQAVALGGNIAKRAVENNLLAQEDDEYVLESSELFNKNNSLNEKRKARTSELLIKSSYIDHLIKLYQEDPNKLNSVQRDYLHTELTKIAHSYNIPIENLYNWDFSKTIKRDDSKLSNYLAHNEYFWNRSYEGKQAKSFALGIVSGADGTVKFLGNTADYIIKTPVTQIGKDAIKVGEAVISLPKEFFAQDIPAHSIERQLLSMTSATGEDVGKAIWANVGGVATLSLGGKTVQWIGGVWRDICRARKSHQWD</sequence>
<evidence type="ECO:0000313" key="6">
    <source>
        <dbReference type="EMBL" id="MFD0966162.1"/>
    </source>
</evidence>
<evidence type="ECO:0000256" key="2">
    <source>
        <dbReference type="ARBA" id="ARBA00022656"/>
    </source>
</evidence>
<protein>
    <submittedName>
        <fullName evidence="6">VENN motif pre-toxin domain-containing protein</fullName>
    </submittedName>
</protein>
<dbReference type="InterPro" id="IPR006914">
    <property type="entry name" value="VENN_dom"/>
</dbReference>
<evidence type="ECO:0000256" key="3">
    <source>
        <dbReference type="ARBA" id="ARBA00022913"/>
    </source>
</evidence>
<name>A0ABW3I915_9PAST</name>
<dbReference type="EMBL" id="JBHTJN010000009">
    <property type="protein sequence ID" value="MFD0966162.1"/>
    <property type="molecule type" value="Genomic_DNA"/>
</dbReference>
<evidence type="ECO:0000256" key="4">
    <source>
        <dbReference type="ARBA" id="ARBA00023026"/>
    </source>
</evidence>
<keyword evidence="2" id="KW-0800">Toxin</keyword>
<evidence type="ECO:0000259" key="5">
    <source>
        <dbReference type="Pfam" id="PF04829"/>
    </source>
</evidence>
<evidence type="ECO:0000313" key="7">
    <source>
        <dbReference type="Proteomes" id="UP001596996"/>
    </source>
</evidence>
<comment type="caution">
    <text evidence="6">The sequence shown here is derived from an EMBL/GenBank/DDBJ whole genome shotgun (WGS) entry which is preliminary data.</text>
</comment>
<keyword evidence="7" id="KW-1185">Reference proteome</keyword>
<organism evidence="6 7">
    <name type="scientific">Seminibacterium arietis</name>
    <dbReference type="NCBI Taxonomy" id="1173502"/>
    <lineage>
        <taxon>Bacteria</taxon>
        <taxon>Pseudomonadati</taxon>
        <taxon>Pseudomonadota</taxon>
        <taxon>Gammaproteobacteria</taxon>
        <taxon>Pasteurellales</taxon>
        <taxon>Pasteurellaceae</taxon>
        <taxon>Seminibacterium</taxon>
    </lineage>
</organism>
<comment type="subcellular location">
    <subcellularLocation>
        <location evidence="1">Target cell</location>
        <location evidence="1">Target cell cytoplasm</location>
    </subcellularLocation>
</comment>
<dbReference type="RefSeq" id="WP_380820176.1">
    <property type="nucleotide sequence ID" value="NZ_JBHTJN010000009.1"/>
</dbReference>
<accession>A0ABW3I915</accession>
<evidence type="ECO:0000256" key="1">
    <source>
        <dbReference type="ARBA" id="ARBA00004219"/>
    </source>
</evidence>
<gene>
    <name evidence="6" type="ORF">ACFQ02_04750</name>
</gene>
<proteinExistence type="predicted"/>
<feature type="domain" description="VENN motif-containing" evidence="5">
    <location>
        <begin position="13"/>
        <end position="63"/>
    </location>
</feature>
<reference evidence="7" key="1">
    <citation type="journal article" date="2019" name="Int. J. Syst. Evol. Microbiol.">
        <title>The Global Catalogue of Microorganisms (GCM) 10K type strain sequencing project: providing services to taxonomists for standard genome sequencing and annotation.</title>
        <authorList>
            <consortium name="The Broad Institute Genomics Platform"/>
            <consortium name="The Broad Institute Genome Sequencing Center for Infectious Disease"/>
            <person name="Wu L."/>
            <person name="Ma J."/>
        </authorList>
    </citation>
    <scope>NUCLEOTIDE SEQUENCE [LARGE SCALE GENOMIC DNA]</scope>
    <source>
        <strain evidence="7">CCUG 61707</strain>
    </source>
</reference>
<dbReference type="Pfam" id="PF04829">
    <property type="entry name" value="PT-VENN"/>
    <property type="match status" value="1"/>
</dbReference>